<dbReference type="InterPro" id="IPR011663">
    <property type="entry name" value="UTRA"/>
</dbReference>
<dbReference type="EMBL" id="JBBKZT010000025">
    <property type="protein sequence ID" value="MEJ8851616.1"/>
    <property type="molecule type" value="Genomic_DNA"/>
</dbReference>
<dbReference type="SMART" id="SM00345">
    <property type="entry name" value="HTH_GNTR"/>
    <property type="match status" value="1"/>
</dbReference>
<dbReference type="SUPFAM" id="SSF46785">
    <property type="entry name" value="Winged helix' DNA-binding domain"/>
    <property type="match status" value="1"/>
</dbReference>
<keyword evidence="1" id="KW-0805">Transcription regulation</keyword>
<protein>
    <submittedName>
        <fullName evidence="6">GntR family transcriptional regulator</fullName>
    </submittedName>
</protein>
<dbReference type="Gene3D" id="3.40.1410.10">
    <property type="entry name" value="Chorismate lyase-like"/>
    <property type="match status" value="1"/>
</dbReference>
<dbReference type="PROSITE" id="PS50949">
    <property type="entry name" value="HTH_GNTR"/>
    <property type="match status" value="1"/>
</dbReference>
<feature type="compositionally biased region" description="Basic residues" evidence="4">
    <location>
        <begin position="259"/>
        <end position="270"/>
    </location>
</feature>
<dbReference type="Proteomes" id="UP001385892">
    <property type="component" value="Unassembled WGS sequence"/>
</dbReference>
<dbReference type="Pfam" id="PF00392">
    <property type="entry name" value="GntR"/>
    <property type="match status" value="1"/>
</dbReference>
<feature type="region of interest" description="Disordered" evidence="4">
    <location>
        <begin position="250"/>
        <end position="270"/>
    </location>
</feature>
<dbReference type="InterPro" id="IPR050679">
    <property type="entry name" value="Bact_HTH_transcr_reg"/>
</dbReference>
<evidence type="ECO:0000313" key="7">
    <source>
        <dbReference type="Proteomes" id="UP001385892"/>
    </source>
</evidence>
<dbReference type="SMART" id="SM00866">
    <property type="entry name" value="UTRA"/>
    <property type="match status" value="1"/>
</dbReference>
<keyword evidence="3" id="KW-0804">Transcription</keyword>
<keyword evidence="2" id="KW-0238">DNA-binding</keyword>
<dbReference type="Gene3D" id="1.10.10.10">
    <property type="entry name" value="Winged helix-like DNA-binding domain superfamily/Winged helix DNA-binding domain"/>
    <property type="match status" value="1"/>
</dbReference>
<proteinExistence type="predicted"/>
<dbReference type="CDD" id="cd07377">
    <property type="entry name" value="WHTH_GntR"/>
    <property type="match status" value="1"/>
</dbReference>
<dbReference type="SUPFAM" id="SSF64288">
    <property type="entry name" value="Chorismate lyase-like"/>
    <property type="match status" value="1"/>
</dbReference>
<name>A0ABU8WVP3_9BURK</name>
<dbReference type="PRINTS" id="PR00035">
    <property type="entry name" value="HTHGNTR"/>
</dbReference>
<dbReference type="InterPro" id="IPR036388">
    <property type="entry name" value="WH-like_DNA-bd_sf"/>
</dbReference>
<dbReference type="RefSeq" id="WP_340347320.1">
    <property type="nucleotide sequence ID" value="NZ_JBBKZT010000025.1"/>
</dbReference>
<organism evidence="6 7">
    <name type="scientific">Variovorax rhizosphaerae</name>
    <dbReference type="NCBI Taxonomy" id="1836200"/>
    <lineage>
        <taxon>Bacteria</taxon>
        <taxon>Pseudomonadati</taxon>
        <taxon>Pseudomonadota</taxon>
        <taxon>Betaproteobacteria</taxon>
        <taxon>Burkholderiales</taxon>
        <taxon>Comamonadaceae</taxon>
        <taxon>Variovorax</taxon>
    </lineage>
</organism>
<evidence type="ECO:0000313" key="6">
    <source>
        <dbReference type="EMBL" id="MEJ8851616.1"/>
    </source>
</evidence>
<evidence type="ECO:0000256" key="2">
    <source>
        <dbReference type="ARBA" id="ARBA00023125"/>
    </source>
</evidence>
<comment type="caution">
    <text evidence="6">The sequence shown here is derived from an EMBL/GenBank/DDBJ whole genome shotgun (WGS) entry which is preliminary data.</text>
</comment>
<evidence type="ECO:0000256" key="4">
    <source>
        <dbReference type="SAM" id="MobiDB-lite"/>
    </source>
</evidence>
<dbReference type="InterPro" id="IPR000524">
    <property type="entry name" value="Tscrpt_reg_HTH_GntR"/>
</dbReference>
<evidence type="ECO:0000256" key="3">
    <source>
        <dbReference type="ARBA" id="ARBA00023163"/>
    </source>
</evidence>
<evidence type="ECO:0000259" key="5">
    <source>
        <dbReference type="PROSITE" id="PS50949"/>
    </source>
</evidence>
<accession>A0ABU8WVP3</accession>
<feature type="domain" description="HTH gntR-type" evidence="5">
    <location>
        <begin position="15"/>
        <end position="83"/>
    </location>
</feature>
<keyword evidence="7" id="KW-1185">Reference proteome</keyword>
<gene>
    <name evidence="6" type="ORF">WKW82_33610</name>
</gene>
<sequence>MPALKALEPIAFSPVPLYTQVRETLRERILDGVYAPHAQLPSESELGALFKVSRITVRQALSDLQRENLIFKIPGKGTFVSRPKAFQHLTQLEGFAEAMVRMGYEIRNQVVSHKTVPASPRVAQHLGIAEGTPVAQIKRVRHLNRAPVSYEVTYLPHTIGERLRQADLAGRDIFLILENDCGLALGHADLQIDATLADEVLARALAVPEGTAVLRVERLTHTADGEPLDFEDLYFRGDAFQHRLRISRMQHGDNDSHPRRASHEHHHPHR</sequence>
<evidence type="ECO:0000256" key="1">
    <source>
        <dbReference type="ARBA" id="ARBA00023015"/>
    </source>
</evidence>
<dbReference type="PANTHER" id="PTHR44846">
    <property type="entry name" value="MANNOSYL-D-GLYCERATE TRANSPORT/METABOLISM SYSTEM REPRESSOR MNGR-RELATED"/>
    <property type="match status" value="1"/>
</dbReference>
<dbReference type="InterPro" id="IPR036390">
    <property type="entry name" value="WH_DNA-bd_sf"/>
</dbReference>
<reference evidence="6 7" key="1">
    <citation type="submission" date="2024-03" db="EMBL/GenBank/DDBJ databases">
        <title>Novel species of the genus Variovorax.</title>
        <authorList>
            <person name="Liu Q."/>
            <person name="Xin Y.-H."/>
        </authorList>
    </citation>
    <scope>NUCLEOTIDE SEQUENCE [LARGE SCALE GENOMIC DNA]</scope>
    <source>
        <strain evidence="6 7">KACC 18900</strain>
    </source>
</reference>
<dbReference type="PANTHER" id="PTHR44846:SF1">
    <property type="entry name" value="MANNOSYL-D-GLYCERATE TRANSPORT_METABOLISM SYSTEM REPRESSOR MNGR-RELATED"/>
    <property type="match status" value="1"/>
</dbReference>
<dbReference type="InterPro" id="IPR028978">
    <property type="entry name" value="Chorismate_lyase_/UTRA_dom_sf"/>
</dbReference>
<dbReference type="Pfam" id="PF07702">
    <property type="entry name" value="UTRA"/>
    <property type="match status" value="1"/>
</dbReference>